<dbReference type="InterPro" id="IPR003760">
    <property type="entry name" value="PnrA-like"/>
</dbReference>
<dbReference type="PANTHER" id="PTHR34296:SF2">
    <property type="entry name" value="ABC TRANSPORTER GUANOSINE-BINDING PROTEIN NUPN"/>
    <property type="match status" value="1"/>
</dbReference>
<evidence type="ECO:0000313" key="9">
    <source>
        <dbReference type="EMBL" id="NYJ20789.1"/>
    </source>
</evidence>
<organism evidence="9 10">
    <name type="scientific">Glaciibacter psychrotolerans</name>
    <dbReference type="NCBI Taxonomy" id="670054"/>
    <lineage>
        <taxon>Bacteria</taxon>
        <taxon>Bacillati</taxon>
        <taxon>Actinomycetota</taxon>
        <taxon>Actinomycetes</taxon>
        <taxon>Micrococcales</taxon>
        <taxon>Microbacteriaceae</taxon>
        <taxon>Glaciibacter</taxon>
    </lineage>
</organism>
<keyword evidence="4 7" id="KW-0732">Signal</keyword>
<reference evidence="9 10" key="1">
    <citation type="submission" date="2020-07" db="EMBL/GenBank/DDBJ databases">
        <title>Sequencing the genomes of 1000 actinobacteria strains.</title>
        <authorList>
            <person name="Klenk H.-P."/>
        </authorList>
    </citation>
    <scope>NUCLEOTIDE SEQUENCE [LARGE SCALE GENOMIC DNA]</scope>
    <source>
        <strain evidence="9 10">LI1</strain>
    </source>
</reference>
<proteinExistence type="inferred from homology"/>
<dbReference type="EMBL" id="JACCFM010000001">
    <property type="protein sequence ID" value="NYJ20789.1"/>
    <property type="molecule type" value="Genomic_DNA"/>
</dbReference>
<comment type="caution">
    <text evidence="9">The sequence shown here is derived from an EMBL/GenBank/DDBJ whole genome shotgun (WGS) entry which is preliminary data.</text>
</comment>
<evidence type="ECO:0000256" key="4">
    <source>
        <dbReference type="ARBA" id="ARBA00022729"/>
    </source>
</evidence>
<dbReference type="InterPro" id="IPR050957">
    <property type="entry name" value="BMP_lipoprotein"/>
</dbReference>
<comment type="subcellular location">
    <subcellularLocation>
        <location evidence="1">Cell membrane</location>
        <topology evidence="1">Lipid-anchor</topology>
    </subcellularLocation>
</comment>
<evidence type="ECO:0000256" key="6">
    <source>
        <dbReference type="ARBA" id="ARBA00023288"/>
    </source>
</evidence>
<keyword evidence="3" id="KW-1003">Cell membrane</keyword>
<keyword evidence="6" id="KW-0449">Lipoprotein</keyword>
<dbReference type="Proteomes" id="UP000537260">
    <property type="component" value="Unassembled WGS sequence"/>
</dbReference>
<protein>
    <submittedName>
        <fullName evidence="9">Basic membrane protein A</fullName>
    </submittedName>
</protein>
<feature type="signal peptide" evidence="7">
    <location>
        <begin position="1"/>
        <end position="28"/>
    </location>
</feature>
<sequence>MKTHKFVGISAAIAAGALLLTGCSAGGAATGDNVSNGKTEKSFIYVTFEPIGINKFLESGKVGIEEAAKKFGGTSKVFEGQNNAETARANLEAAVGEAPDVITMMGFNYEDLSKEFAEANADQEFLLIDACPADAPANLHCAVFREYEPSYLLGIEAGALTKTNKIGSVASVDIPFLHRYTDSFALGAKSVNPAIEDSQLFIGGTNPFADPAKGKEQALAMAATGRDQIFAVGAGSNGGIFEAADAQSFTSYGVDVNQCPDAPGVVGDGSLKYANVVLVSEIGKILDGTAEGVSSYGLAEGGMDIVSLSKDAETSQCTVMEHPDVVAQLAAAKQKIIDGEITIPDPLQG</sequence>
<evidence type="ECO:0000256" key="5">
    <source>
        <dbReference type="ARBA" id="ARBA00023136"/>
    </source>
</evidence>
<gene>
    <name evidence="9" type="ORF">HNR05_002580</name>
</gene>
<keyword evidence="5" id="KW-0472">Membrane</keyword>
<dbReference type="RefSeq" id="WP_179579488.1">
    <property type="nucleotide sequence ID" value="NZ_JACCFM010000001.1"/>
</dbReference>
<dbReference type="Gene3D" id="3.40.50.2300">
    <property type="match status" value="2"/>
</dbReference>
<accession>A0A7Z0EH31</accession>
<evidence type="ECO:0000256" key="2">
    <source>
        <dbReference type="ARBA" id="ARBA00008610"/>
    </source>
</evidence>
<dbReference type="PROSITE" id="PS51257">
    <property type="entry name" value="PROKAR_LIPOPROTEIN"/>
    <property type="match status" value="1"/>
</dbReference>
<dbReference type="AlphaFoldDB" id="A0A7Z0EH31"/>
<dbReference type="InterPro" id="IPR028082">
    <property type="entry name" value="Peripla_BP_I"/>
</dbReference>
<evidence type="ECO:0000313" key="10">
    <source>
        <dbReference type="Proteomes" id="UP000537260"/>
    </source>
</evidence>
<comment type="similarity">
    <text evidence="2">Belongs to the BMP lipoprotein family.</text>
</comment>
<evidence type="ECO:0000256" key="7">
    <source>
        <dbReference type="SAM" id="SignalP"/>
    </source>
</evidence>
<keyword evidence="10" id="KW-1185">Reference proteome</keyword>
<feature type="domain" description="ABC transporter substrate-binding protein PnrA-like" evidence="8">
    <location>
        <begin position="56"/>
        <end position="345"/>
    </location>
</feature>
<dbReference type="Pfam" id="PF02608">
    <property type="entry name" value="Bmp"/>
    <property type="match status" value="1"/>
</dbReference>
<feature type="chain" id="PRO_5030765929" evidence="7">
    <location>
        <begin position="29"/>
        <end position="349"/>
    </location>
</feature>
<dbReference type="PANTHER" id="PTHR34296">
    <property type="entry name" value="TRANSCRIPTIONAL ACTIVATOR PROTEIN MED"/>
    <property type="match status" value="1"/>
</dbReference>
<evidence type="ECO:0000259" key="8">
    <source>
        <dbReference type="Pfam" id="PF02608"/>
    </source>
</evidence>
<evidence type="ECO:0000256" key="3">
    <source>
        <dbReference type="ARBA" id="ARBA00022475"/>
    </source>
</evidence>
<dbReference type="CDD" id="cd06354">
    <property type="entry name" value="PBP1_PrnA-like"/>
    <property type="match status" value="1"/>
</dbReference>
<dbReference type="SUPFAM" id="SSF53822">
    <property type="entry name" value="Periplasmic binding protein-like I"/>
    <property type="match status" value="1"/>
</dbReference>
<name>A0A7Z0EH31_9MICO</name>
<evidence type="ECO:0000256" key="1">
    <source>
        <dbReference type="ARBA" id="ARBA00004193"/>
    </source>
</evidence>
<dbReference type="GO" id="GO:0005886">
    <property type="term" value="C:plasma membrane"/>
    <property type="evidence" value="ECO:0007669"/>
    <property type="project" value="UniProtKB-SubCell"/>
</dbReference>